<comment type="caution">
    <text evidence="6">The sequence shown here is derived from an EMBL/GenBank/DDBJ whole genome shotgun (WGS) entry which is preliminary data.</text>
</comment>
<dbReference type="PROSITE" id="PS51337">
    <property type="entry name" value="B12_BINDING_NTER"/>
    <property type="match status" value="1"/>
</dbReference>
<keyword evidence="2" id="KW-0479">Metal-binding</keyword>
<reference evidence="6" key="1">
    <citation type="journal article" date="2020" name="mSystems">
        <title>Genome- and Community-Level Interaction Insights into Carbon Utilization and Element Cycling Functions of Hydrothermarchaeota in Hydrothermal Sediment.</title>
        <authorList>
            <person name="Zhou Z."/>
            <person name="Liu Y."/>
            <person name="Xu W."/>
            <person name="Pan J."/>
            <person name="Luo Z.H."/>
            <person name="Li M."/>
        </authorList>
    </citation>
    <scope>NUCLEOTIDE SEQUENCE [LARGE SCALE GENOMIC DNA]</scope>
    <source>
        <strain evidence="6">SpSt-1038</strain>
    </source>
</reference>
<dbReference type="FunFam" id="3.40.50.280:FF:000003">
    <property type="entry name" value="Dimethylamine methyltransferase corrinoid protein"/>
    <property type="match status" value="1"/>
</dbReference>
<dbReference type="PROSITE" id="PS51332">
    <property type="entry name" value="B12_BINDING"/>
    <property type="match status" value="1"/>
</dbReference>
<dbReference type="InterPro" id="IPR050554">
    <property type="entry name" value="Met_Synthase/Corrinoid"/>
</dbReference>
<protein>
    <recommendedName>
        <fullName evidence="7">Cobalamin-binding protein</fullName>
    </recommendedName>
</protein>
<evidence type="ECO:0000256" key="3">
    <source>
        <dbReference type="ARBA" id="ARBA00023285"/>
    </source>
</evidence>
<dbReference type="Pfam" id="PF02310">
    <property type="entry name" value="B12-binding"/>
    <property type="match status" value="1"/>
</dbReference>
<accession>A0A7J3UYB8</accession>
<dbReference type="PANTHER" id="PTHR45833:SF1">
    <property type="entry name" value="METHIONINE SYNTHASE"/>
    <property type="match status" value="1"/>
</dbReference>
<comment type="similarity">
    <text evidence="1">Belongs to the methylamine corrinoid protein family.</text>
</comment>
<dbReference type="SUPFAM" id="SSF47644">
    <property type="entry name" value="Methionine synthase domain"/>
    <property type="match status" value="1"/>
</dbReference>
<feature type="domain" description="B12-binding N-terminal" evidence="5">
    <location>
        <begin position="4"/>
        <end position="98"/>
    </location>
</feature>
<evidence type="ECO:0000256" key="2">
    <source>
        <dbReference type="ARBA" id="ARBA00022723"/>
    </source>
</evidence>
<dbReference type="InterPro" id="IPR036724">
    <property type="entry name" value="Cobalamin-bd_sf"/>
</dbReference>
<dbReference type="GO" id="GO:0005829">
    <property type="term" value="C:cytosol"/>
    <property type="evidence" value="ECO:0007669"/>
    <property type="project" value="TreeGrafter"/>
</dbReference>
<keyword evidence="3" id="KW-0170">Cobalt</keyword>
<evidence type="ECO:0000313" key="6">
    <source>
        <dbReference type="EMBL" id="HHI48858.1"/>
    </source>
</evidence>
<dbReference type="InterPro" id="IPR036594">
    <property type="entry name" value="Meth_synthase_dom"/>
</dbReference>
<dbReference type="GO" id="GO:0008705">
    <property type="term" value="F:methionine synthase activity"/>
    <property type="evidence" value="ECO:0007669"/>
    <property type="project" value="TreeGrafter"/>
</dbReference>
<name>A0A7J3UYB8_9CREN</name>
<dbReference type="GO" id="GO:0031419">
    <property type="term" value="F:cobalamin binding"/>
    <property type="evidence" value="ECO:0007669"/>
    <property type="project" value="InterPro"/>
</dbReference>
<sequence>MCEVLEMATKEEIINGFVKAIVDGDEAAAAKWANEAVAAKLDAYELVTKYGGDAMSVVNQKYEKKEYFVPEVLCSANALNAAVEVLTPHMKADKTTVPAKVVLGVVEGDIHDIGKNLVKIMLSAAGFNVIDLGKDVPLAKFLETAKDNKAEVVGMSALMSTTMPAMKKVIDMFAQAGVRNKVKIIVGGGPVTEEWALSIGADARPHDASAAVGVTKDLVAKLKQDPSSAW</sequence>
<dbReference type="EMBL" id="DRVT01000017">
    <property type="protein sequence ID" value="HHI48858.1"/>
    <property type="molecule type" value="Genomic_DNA"/>
</dbReference>
<proteinExistence type="inferred from homology"/>
<dbReference type="AlphaFoldDB" id="A0A7J3UYB8"/>
<dbReference type="InterPro" id="IPR003759">
    <property type="entry name" value="Cbl-bd_cap"/>
</dbReference>
<dbReference type="GO" id="GO:0050667">
    <property type="term" value="P:homocysteine metabolic process"/>
    <property type="evidence" value="ECO:0007669"/>
    <property type="project" value="TreeGrafter"/>
</dbReference>
<dbReference type="Pfam" id="PF02607">
    <property type="entry name" value="B12-binding_2"/>
    <property type="match status" value="1"/>
</dbReference>
<evidence type="ECO:0000259" key="4">
    <source>
        <dbReference type="PROSITE" id="PS51332"/>
    </source>
</evidence>
<dbReference type="InterPro" id="IPR006158">
    <property type="entry name" value="Cobalamin-bd"/>
</dbReference>
<organism evidence="6">
    <name type="scientific">Candidatus Methanosuratincola petrocarbonis</name>
    <name type="common">ex Vanwonterghem et al. 2016</name>
    <dbReference type="NCBI Taxonomy" id="1867261"/>
    <lineage>
        <taxon>Archaea</taxon>
        <taxon>Thermoproteota</taxon>
        <taxon>Methanosuratincolia</taxon>
        <taxon>Candidatus Methanomethylicales</taxon>
        <taxon>Candidatus Methanomethylicaceae</taxon>
        <taxon>Candidatus Methanosuratincola (ex Vanwonterghem et al. 2016)</taxon>
    </lineage>
</organism>
<evidence type="ECO:0000256" key="1">
    <source>
        <dbReference type="ARBA" id="ARBA00010854"/>
    </source>
</evidence>
<evidence type="ECO:0008006" key="7">
    <source>
        <dbReference type="Google" id="ProtNLM"/>
    </source>
</evidence>
<dbReference type="GO" id="GO:0046872">
    <property type="term" value="F:metal ion binding"/>
    <property type="evidence" value="ECO:0007669"/>
    <property type="project" value="UniProtKB-KW"/>
</dbReference>
<dbReference type="Gene3D" id="1.10.1240.10">
    <property type="entry name" value="Methionine synthase domain"/>
    <property type="match status" value="1"/>
</dbReference>
<dbReference type="CDD" id="cd02070">
    <property type="entry name" value="corrinoid_protein_B12-BD"/>
    <property type="match status" value="1"/>
</dbReference>
<feature type="domain" description="B12-binding" evidence="4">
    <location>
        <begin position="98"/>
        <end position="229"/>
    </location>
</feature>
<gene>
    <name evidence="6" type="ORF">ENL91_01650</name>
</gene>
<dbReference type="GO" id="GO:0046653">
    <property type="term" value="P:tetrahydrofolate metabolic process"/>
    <property type="evidence" value="ECO:0007669"/>
    <property type="project" value="TreeGrafter"/>
</dbReference>
<evidence type="ECO:0000259" key="5">
    <source>
        <dbReference type="PROSITE" id="PS51337"/>
    </source>
</evidence>
<dbReference type="PANTHER" id="PTHR45833">
    <property type="entry name" value="METHIONINE SYNTHASE"/>
    <property type="match status" value="1"/>
</dbReference>
<dbReference type="SUPFAM" id="SSF52242">
    <property type="entry name" value="Cobalamin (vitamin B12)-binding domain"/>
    <property type="match status" value="1"/>
</dbReference>
<dbReference type="Gene3D" id="3.40.50.280">
    <property type="entry name" value="Cobalamin-binding domain"/>
    <property type="match status" value="1"/>
</dbReference>
<dbReference type="SMART" id="SM01018">
    <property type="entry name" value="B12-binding_2"/>
    <property type="match status" value="1"/>
</dbReference>